<dbReference type="AlphaFoldDB" id="A0A6V7US67"/>
<dbReference type="Proteomes" id="UP000580250">
    <property type="component" value="Unassembled WGS sequence"/>
</dbReference>
<gene>
    <name evidence="1" type="ORF">MENT_LOCUS16582</name>
</gene>
<evidence type="ECO:0000313" key="2">
    <source>
        <dbReference type="Proteomes" id="UP000580250"/>
    </source>
</evidence>
<dbReference type="EMBL" id="CAJEWN010000103">
    <property type="protein sequence ID" value="CAD2164439.1"/>
    <property type="molecule type" value="Genomic_DNA"/>
</dbReference>
<accession>A0A6V7US67</accession>
<proteinExistence type="predicted"/>
<name>A0A6V7US67_MELEN</name>
<comment type="caution">
    <text evidence="1">The sequence shown here is derived from an EMBL/GenBank/DDBJ whole genome shotgun (WGS) entry which is preliminary data.</text>
</comment>
<evidence type="ECO:0000313" key="1">
    <source>
        <dbReference type="EMBL" id="CAD2164439.1"/>
    </source>
</evidence>
<reference evidence="1 2" key="1">
    <citation type="submission" date="2020-08" db="EMBL/GenBank/DDBJ databases">
        <authorList>
            <person name="Koutsovoulos G."/>
            <person name="Danchin GJ E."/>
        </authorList>
    </citation>
    <scope>NUCLEOTIDE SEQUENCE [LARGE SCALE GENOMIC DNA]</scope>
</reference>
<organism evidence="1 2">
    <name type="scientific">Meloidogyne enterolobii</name>
    <name type="common">Root-knot nematode worm</name>
    <name type="synonym">Meloidogyne mayaguensis</name>
    <dbReference type="NCBI Taxonomy" id="390850"/>
    <lineage>
        <taxon>Eukaryota</taxon>
        <taxon>Metazoa</taxon>
        <taxon>Ecdysozoa</taxon>
        <taxon>Nematoda</taxon>
        <taxon>Chromadorea</taxon>
        <taxon>Rhabditida</taxon>
        <taxon>Tylenchina</taxon>
        <taxon>Tylenchomorpha</taxon>
        <taxon>Tylenchoidea</taxon>
        <taxon>Meloidogynidae</taxon>
        <taxon>Meloidogyninae</taxon>
        <taxon>Meloidogyne</taxon>
    </lineage>
</organism>
<protein>
    <submittedName>
        <fullName evidence="1">Uncharacterized protein</fullName>
    </submittedName>
</protein>
<sequence length="95" mass="10932">MDTDNSWKRAESTDTDGYGQCFFQNQTDTNGYGYYASNPRISISKIFACDAKKVDFSAYISGYTRKDKSRKLKGYQRILTSPIYPDKDTKTRFHG</sequence>